<dbReference type="Proteomes" id="UP000019184">
    <property type="component" value="Unassembled WGS sequence"/>
</dbReference>
<proteinExistence type="predicted"/>
<evidence type="ECO:0000313" key="3">
    <source>
        <dbReference type="Proteomes" id="UP000019184"/>
    </source>
</evidence>
<keyword evidence="3" id="KW-1185">Reference proteome</keyword>
<reference evidence="2 3" key="1">
    <citation type="journal article" date="2014" name="ISME J.">
        <title>Candidatus Competibacter-lineage genomes retrieved from metagenomes reveal functional metabolic diversity.</title>
        <authorList>
            <person name="McIlroy S.J."/>
            <person name="Albertsen M."/>
            <person name="Andresen E.K."/>
            <person name="Saunders A.M."/>
            <person name="Kristiansen R."/>
            <person name="Stokholm-Bjerregaard M."/>
            <person name="Nielsen K.L."/>
            <person name="Nielsen P.H."/>
        </authorList>
    </citation>
    <scope>NUCLEOTIDE SEQUENCE [LARGE SCALE GENOMIC DNA]</scope>
    <source>
        <strain evidence="2 3">Run_B_J11</strain>
    </source>
</reference>
<dbReference type="InterPro" id="IPR014262">
    <property type="entry name" value="HAF_rpt"/>
</dbReference>
<dbReference type="InterPro" id="IPR013424">
    <property type="entry name" value="Ice-binding_C"/>
</dbReference>
<feature type="domain" description="Ice-binding protein C-terminal" evidence="1">
    <location>
        <begin position="170"/>
        <end position="192"/>
    </location>
</feature>
<dbReference type="EMBL" id="CBTK010000240">
    <property type="protein sequence ID" value="CDH45984.1"/>
    <property type="molecule type" value="Genomic_DNA"/>
</dbReference>
<dbReference type="OrthoDB" id="5931312at2"/>
<dbReference type="NCBIfam" id="TIGR02595">
    <property type="entry name" value="PEP_CTERM"/>
    <property type="match status" value="1"/>
</dbReference>
<organism evidence="2 3">
    <name type="scientific">Candidatus Contendobacter odensis Run_B_J11</name>
    <dbReference type="NCBI Taxonomy" id="1400861"/>
    <lineage>
        <taxon>Bacteria</taxon>
        <taxon>Pseudomonadati</taxon>
        <taxon>Pseudomonadota</taxon>
        <taxon>Gammaproteobacteria</taxon>
        <taxon>Candidatus Competibacteraceae</taxon>
        <taxon>Candidatus Contendibacter</taxon>
    </lineage>
</organism>
<dbReference type="Pfam" id="PF07589">
    <property type="entry name" value="PEP-CTERM"/>
    <property type="match status" value="1"/>
</dbReference>
<gene>
    <name evidence="2" type="ORF">BN874_3140004</name>
</gene>
<dbReference type="AlphaFoldDB" id="A0A7U7GCP9"/>
<dbReference type="NCBIfam" id="TIGR02913">
    <property type="entry name" value="HAF_rpt"/>
    <property type="match status" value="4"/>
</dbReference>
<dbReference type="InterPro" id="IPR022562">
    <property type="entry name" value="DUF3466"/>
</dbReference>
<comment type="caution">
    <text evidence="2">The sequence shown here is derived from an EMBL/GenBank/DDBJ whole genome shotgun (WGS) entry which is preliminary data.</text>
</comment>
<accession>A0A7U7GCP9</accession>
<dbReference type="Pfam" id="PF11949">
    <property type="entry name" value="DUF3466"/>
    <property type="match status" value="1"/>
</dbReference>
<name>A0A7U7GCP9_9GAMM</name>
<protein>
    <recommendedName>
        <fullName evidence="1">Ice-binding protein C-terminal domain-containing protein</fullName>
    </recommendedName>
</protein>
<sequence>MGFKFISNHGKIYRRQIVGLSGSHAFLYDNGGMIDLGTLGGTYSWAYGINDSGQIVGGSDTTGNNSRHAFLYDNGLMSDIGTLGGTESFANDINNSGQIVGRSNIANRNHGFLYADGQMVDLNSLFPTGSGWTLTEAKAINNAGQIIGYGEINGQDHAFLMSPIVESPTSVPEPATLALLSLGLAGLGFSRKWQWCG</sequence>
<evidence type="ECO:0000313" key="2">
    <source>
        <dbReference type="EMBL" id="CDH45984.1"/>
    </source>
</evidence>
<evidence type="ECO:0000259" key="1">
    <source>
        <dbReference type="Pfam" id="PF07589"/>
    </source>
</evidence>